<name>A0A1W2ECZ0_9FIRM</name>
<reference evidence="12 13" key="1">
    <citation type="submission" date="2017-04" db="EMBL/GenBank/DDBJ databases">
        <authorList>
            <person name="Afonso C.L."/>
            <person name="Miller P.J."/>
            <person name="Scott M.A."/>
            <person name="Spackman E."/>
            <person name="Goraichik I."/>
            <person name="Dimitrov K.M."/>
            <person name="Suarez D.L."/>
            <person name="Swayne D.E."/>
        </authorList>
    </citation>
    <scope>NUCLEOTIDE SEQUENCE [LARGE SCALE GENOMIC DNA]</scope>
    <source>
        <strain evidence="12 13">DSM 5090</strain>
    </source>
</reference>
<evidence type="ECO:0000259" key="10">
    <source>
        <dbReference type="PROSITE" id="PS50112"/>
    </source>
</evidence>
<keyword evidence="13" id="KW-1185">Reference proteome</keyword>
<feature type="domain" description="PAC" evidence="11">
    <location>
        <begin position="351"/>
        <end position="403"/>
    </location>
</feature>
<dbReference type="InterPro" id="IPR000700">
    <property type="entry name" value="PAS-assoc_C"/>
</dbReference>
<evidence type="ECO:0000256" key="8">
    <source>
        <dbReference type="ARBA" id="ARBA00023012"/>
    </source>
</evidence>
<keyword evidence="6" id="KW-0418">Kinase</keyword>
<dbReference type="InterPro" id="IPR003661">
    <property type="entry name" value="HisK_dim/P_dom"/>
</dbReference>
<dbReference type="PANTHER" id="PTHR43065">
    <property type="entry name" value="SENSOR HISTIDINE KINASE"/>
    <property type="match status" value="1"/>
</dbReference>
<dbReference type="Gene3D" id="3.30.565.10">
    <property type="entry name" value="Histidine kinase-like ATPase, C-terminal domain"/>
    <property type="match status" value="1"/>
</dbReference>
<dbReference type="AlphaFoldDB" id="A0A1W2ECZ0"/>
<dbReference type="STRING" id="112901.SAMN04488500_12335"/>
<feature type="domain" description="PAS" evidence="10">
    <location>
        <begin position="143"/>
        <end position="189"/>
    </location>
</feature>
<dbReference type="Pfam" id="PF00512">
    <property type="entry name" value="HisKA"/>
    <property type="match status" value="1"/>
</dbReference>
<evidence type="ECO:0000256" key="1">
    <source>
        <dbReference type="ARBA" id="ARBA00000085"/>
    </source>
</evidence>
<dbReference type="PROSITE" id="PS50109">
    <property type="entry name" value="HIS_KIN"/>
    <property type="match status" value="1"/>
</dbReference>
<keyword evidence="7" id="KW-0067">ATP-binding</keyword>
<evidence type="ECO:0000256" key="4">
    <source>
        <dbReference type="ARBA" id="ARBA00022679"/>
    </source>
</evidence>
<dbReference type="SUPFAM" id="SSF55874">
    <property type="entry name" value="ATPase domain of HSP90 chaperone/DNA topoisomerase II/histidine kinase"/>
    <property type="match status" value="1"/>
</dbReference>
<dbReference type="Gene3D" id="3.30.450.20">
    <property type="entry name" value="PAS domain"/>
    <property type="match status" value="3"/>
</dbReference>
<evidence type="ECO:0000256" key="7">
    <source>
        <dbReference type="ARBA" id="ARBA00022840"/>
    </source>
</evidence>
<dbReference type="InterPro" id="IPR036890">
    <property type="entry name" value="HATPase_C_sf"/>
</dbReference>
<evidence type="ECO:0000256" key="2">
    <source>
        <dbReference type="ARBA" id="ARBA00012438"/>
    </source>
</evidence>
<dbReference type="CDD" id="cd00082">
    <property type="entry name" value="HisKA"/>
    <property type="match status" value="1"/>
</dbReference>
<dbReference type="SUPFAM" id="SSF55785">
    <property type="entry name" value="PYP-like sensor domain (PAS domain)"/>
    <property type="match status" value="3"/>
</dbReference>
<dbReference type="Pfam" id="PF08448">
    <property type="entry name" value="PAS_4"/>
    <property type="match status" value="3"/>
</dbReference>
<dbReference type="InterPro" id="IPR005467">
    <property type="entry name" value="His_kinase_dom"/>
</dbReference>
<evidence type="ECO:0000259" key="11">
    <source>
        <dbReference type="PROSITE" id="PS50113"/>
    </source>
</evidence>
<keyword evidence="8" id="KW-0902">Two-component regulatory system</keyword>
<sequence>MKLKAADSQLEQIVNLRREAEPDYQIELPLTSIIDKNYRFLYTNLAYRLFFKIDPDSFIGKTSKQLGINTEQVTQIQAILDSVFAKGKMHKFINDIDFPNRGKRAFEYLVNPLYNDQADIEAVIVTARDITERLAMEEEQRKQKQLYENLVENFPDIIARHDRNHRYLFVNSALERIAGIPPGEIVGKTFDNIGLPEETWRTWCERCEEVFETGETVTVDTEFASPKGIIKIETILIPEFDKKRNVETILAICRLGPRQLKHTLTELEQANEELSKQKRYFATIIENIPMVICRFDRDLRHIYVSPALEAQCGVKAERCLGKTWREMGMDETVYLAFQGFFEDAFSTGQAAEFETPFPNPPGEMAYFRTLVIPEMDELGQVQTVLSISQDITSKKKLEIEMSRLDILNVVGEMAASIGHEVRNPLTTVRGYLQFFQNKKETIQYHEQFQIMIDELDRANLIISEFLSLAKNKAVKFNLCNLNAIINKLSPLIHSDALHFGHNVQIEMGNIPDINLDEKELRQLLLNLMRNAFEAMKTGGTLTIQSYVDGDNVVLTVRDTGTGIPQKILDKLGTPFLTTKENGVGLGMAVCYRIADRHGAKIDVKTSPQGTTFLVTFKI</sequence>
<dbReference type="InterPro" id="IPR004358">
    <property type="entry name" value="Sig_transdc_His_kin-like_C"/>
</dbReference>
<keyword evidence="3" id="KW-0597">Phosphoprotein</keyword>
<comment type="catalytic activity">
    <reaction evidence="1">
        <text>ATP + protein L-histidine = ADP + protein N-phospho-L-histidine.</text>
        <dbReference type="EC" id="2.7.13.3"/>
    </reaction>
</comment>
<dbReference type="InterPro" id="IPR003594">
    <property type="entry name" value="HATPase_dom"/>
</dbReference>
<dbReference type="InterPro" id="IPR036097">
    <property type="entry name" value="HisK_dim/P_sf"/>
</dbReference>
<keyword evidence="4" id="KW-0808">Transferase</keyword>
<dbReference type="Gene3D" id="1.10.287.130">
    <property type="match status" value="1"/>
</dbReference>
<dbReference type="PROSITE" id="PS50113">
    <property type="entry name" value="PAC"/>
    <property type="match status" value="1"/>
</dbReference>
<dbReference type="PANTHER" id="PTHR43065:SF46">
    <property type="entry name" value="C4-DICARBOXYLATE TRANSPORT SENSOR PROTEIN DCTB"/>
    <property type="match status" value="1"/>
</dbReference>
<dbReference type="CDD" id="cd00130">
    <property type="entry name" value="PAS"/>
    <property type="match status" value="3"/>
</dbReference>
<dbReference type="Proteomes" id="UP000192738">
    <property type="component" value="Unassembled WGS sequence"/>
</dbReference>
<evidence type="ECO:0000313" key="13">
    <source>
        <dbReference type="Proteomes" id="UP000192738"/>
    </source>
</evidence>
<dbReference type="EC" id="2.7.13.3" evidence="2"/>
<dbReference type="GO" id="GO:0000155">
    <property type="term" value="F:phosphorelay sensor kinase activity"/>
    <property type="evidence" value="ECO:0007669"/>
    <property type="project" value="InterPro"/>
</dbReference>
<dbReference type="NCBIfam" id="TIGR00229">
    <property type="entry name" value="sensory_box"/>
    <property type="match status" value="2"/>
</dbReference>
<dbReference type="GO" id="GO:0005524">
    <property type="term" value="F:ATP binding"/>
    <property type="evidence" value="ECO:0007669"/>
    <property type="project" value="UniProtKB-KW"/>
</dbReference>
<dbReference type="SMART" id="SM00388">
    <property type="entry name" value="HisKA"/>
    <property type="match status" value="1"/>
</dbReference>
<protein>
    <recommendedName>
        <fullName evidence="2">histidine kinase</fullName>
        <ecNumber evidence="2">2.7.13.3</ecNumber>
    </recommendedName>
</protein>
<feature type="domain" description="Histidine kinase" evidence="9">
    <location>
        <begin position="416"/>
        <end position="618"/>
    </location>
</feature>
<dbReference type="SMART" id="SM00091">
    <property type="entry name" value="PAS"/>
    <property type="match status" value="2"/>
</dbReference>
<evidence type="ECO:0000256" key="5">
    <source>
        <dbReference type="ARBA" id="ARBA00022741"/>
    </source>
</evidence>
<dbReference type="SMART" id="SM00387">
    <property type="entry name" value="HATPase_c"/>
    <property type="match status" value="1"/>
</dbReference>
<accession>A0A1W2ECZ0</accession>
<dbReference type="PROSITE" id="PS50112">
    <property type="entry name" value="PAS"/>
    <property type="match status" value="1"/>
</dbReference>
<dbReference type="InterPro" id="IPR035965">
    <property type="entry name" value="PAS-like_dom_sf"/>
</dbReference>
<dbReference type="InterPro" id="IPR000014">
    <property type="entry name" value="PAS"/>
</dbReference>
<evidence type="ECO:0000256" key="3">
    <source>
        <dbReference type="ARBA" id="ARBA00022553"/>
    </source>
</evidence>
<dbReference type="EMBL" id="FWXI01000023">
    <property type="protein sequence ID" value="SMD07614.1"/>
    <property type="molecule type" value="Genomic_DNA"/>
</dbReference>
<evidence type="ECO:0000256" key="6">
    <source>
        <dbReference type="ARBA" id="ARBA00022777"/>
    </source>
</evidence>
<gene>
    <name evidence="12" type="ORF">SAMN04488500_12335</name>
</gene>
<evidence type="ECO:0000313" key="12">
    <source>
        <dbReference type="EMBL" id="SMD07614.1"/>
    </source>
</evidence>
<proteinExistence type="predicted"/>
<keyword evidence="5" id="KW-0547">Nucleotide-binding</keyword>
<dbReference type="Pfam" id="PF02518">
    <property type="entry name" value="HATPase_c"/>
    <property type="match status" value="1"/>
</dbReference>
<dbReference type="SUPFAM" id="SSF47384">
    <property type="entry name" value="Homodimeric domain of signal transducing histidine kinase"/>
    <property type="match status" value="1"/>
</dbReference>
<dbReference type="InterPro" id="IPR013656">
    <property type="entry name" value="PAS_4"/>
</dbReference>
<evidence type="ECO:0000259" key="9">
    <source>
        <dbReference type="PROSITE" id="PS50109"/>
    </source>
</evidence>
<dbReference type="PRINTS" id="PR00344">
    <property type="entry name" value="BCTRLSENSOR"/>
</dbReference>
<organism evidence="12 13">
    <name type="scientific">Sporomusa malonica</name>
    <dbReference type="NCBI Taxonomy" id="112901"/>
    <lineage>
        <taxon>Bacteria</taxon>
        <taxon>Bacillati</taxon>
        <taxon>Bacillota</taxon>
        <taxon>Negativicutes</taxon>
        <taxon>Selenomonadales</taxon>
        <taxon>Sporomusaceae</taxon>
        <taxon>Sporomusa</taxon>
    </lineage>
</organism>